<evidence type="ECO:0000313" key="3">
    <source>
        <dbReference type="EMBL" id="TDO41954.1"/>
    </source>
</evidence>
<feature type="transmembrane region" description="Helical" evidence="1">
    <location>
        <begin position="47"/>
        <end position="71"/>
    </location>
</feature>
<feature type="domain" description="Acyltransferase 3" evidence="2">
    <location>
        <begin position="3"/>
        <end position="362"/>
    </location>
</feature>
<feature type="transmembrane region" description="Helical" evidence="1">
    <location>
        <begin position="345"/>
        <end position="363"/>
    </location>
</feature>
<protein>
    <submittedName>
        <fullName evidence="3">Acyltransferase-like protein</fullName>
    </submittedName>
</protein>
<feature type="transmembrane region" description="Helical" evidence="1">
    <location>
        <begin position="207"/>
        <end position="227"/>
    </location>
</feature>
<keyword evidence="3" id="KW-0808">Transferase</keyword>
<dbReference type="AlphaFoldDB" id="A0A4R6JYM8"/>
<feature type="transmembrane region" description="Helical" evidence="1">
    <location>
        <begin position="239"/>
        <end position="260"/>
    </location>
</feature>
<evidence type="ECO:0000259" key="2">
    <source>
        <dbReference type="Pfam" id="PF01757"/>
    </source>
</evidence>
<dbReference type="PANTHER" id="PTHR36927:SF4">
    <property type="entry name" value="BLR5718 PROTEIN"/>
    <property type="match status" value="1"/>
</dbReference>
<evidence type="ECO:0000313" key="4">
    <source>
        <dbReference type="Proteomes" id="UP000294901"/>
    </source>
</evidence>
<dbReference type="OrthoDB" id="7375713at2"/>
<name>A0A4R6JYM8_9ACTN</name>
<feature type="transmembrane region" description="Helical" evidence="1">
    <location>
        <begin position="136"/>
        <end position="154"/>
    </location>
</feature>
<feature type="transmembrane region" description="Helical" evidence="1">
    <location>
        <begin position="92"/>
        <end position="111"/>
    </location>
</feature>
<gene>
    <name evidence="3" type="ORF">C8E87_5715</name>
</gene>
<dbReference type="PANTHER" id="PTHR36927">
    <property type="entry name" value="BLR4337 PROTEIN"/>
    <property type="match status" value="1"/>
</dbReference>
<dbReference type="InterPro" id="IPR050623">
    <property type="entry name" value="Glucan_succinyl_AcylTrfase"/>
</dbReference>
<keyword evidence="1" id="KW-0812">Transmembrane</keyword>
<proteinExistence type="predicted"/>
<organism evidence="3 4">
    <name type="scientific">Paractinoplanes brasiliensis</name>
    <dbReference type="NCBI Taxonomy" id="52695"/>
    <lineage>
        <taxon>Bacteria</taxon>
        <taxon>Bacillati</taxon>
        <taxon>Actinomycetota</taxon>
        <taxon>Actinomycetes</taxon>
        <taxon>Micromonosporales</taxon>
        <taxon>Micromonosporaceae</taxon>
        <taxon>Paractinoplanes</taxon>
    </lineage>
</organism>
<keyword evidence="1" id="KW-1133">Transmembrane helix</keyword>
<accession>A0A4R6JYM8</accession>
<reference evidence="3 4" key="1">
    <citation type="submission" date="2019-03" db="EMBL/GenBank/DDBJ databases">
        <title>Sequencing the genomes of 1000 actinobacteria strains.</title>
        <authorList>
            <person name="Klenk H.-P."/>
        </authorList>
    </citation>
    <scope>NUCLEOTIDE SEQUENCE [LARGE SCALE GENOMIC DNA]</scope>
    <source>
        <strain evidence="3 4">DSM 43805</strain>
    </source>
</reference>
<sequence length="373" mass="40220">MSCLDNLKVALIAAIIAMHAVLGYAGSMTAWSYTEVREVTLNPVAEAVLLVLVTPFGLFIMTLLFLVAGLLTPPSLERKGAGRFVRDRLLRLGVPFLAYVVVVQPTVMYALEHPLGNAPGSYWDNFVDDEGAMDTGPLWFVGVLLIFSLGYAGWVRAGRRRATAPGRRTIRMGRLLLVAAVVAPASFLIRLVYPYGGDSGLTDLNFWQWPACLAMFGVGITAVRQGWVERIPDRVYRDSRAVAVAAVAASLVFLGVVGSLDRIDDMMGGPQWPAVGFTVVETVLAVFGPVWLLGAAQRHLGALRRWAGPATVRSAYGAFMVQTPVLIGLAVVLRPVPLPAEAKALIVATVGVAVSFRLSWLLISRIRGLARVL</sequence>
<dbReference type="Pfam" id="PF01757">
    <property type="entry name" value="Acyl_transf_3"/>
    <property type="match status" value="1"/>
</dbReference>
<evidence type="ECO:0000256" key="1">
    <source>
        <dbReference type="SAM" id="Phobius"/>
    </source>
</evidence>
<comment type="caution">
    <text evidence="3">The sequence shown here is derived from an EMBL/GenBank/DDBJ whole genome shotgun (WGS) entry which is preliminary data.</text>
</comment>
<feature type="transmembrane region" description="Helical" evidence="1">
    <location>
        <begin position="272"/>
        <end position="294"/>
    </location>
</feature>
<dbReference type="RefSeq" id="WP_133875912.1">
    <property type="nucleotide sequence ID" value="NZ_BOMD01000064.1"/>
</dbReference>
<keyword evidence="1" id="KW-0472">Membrane</keyword>
<feature type="transmembrane region" description="Helical" evidence="1">
    <location>
        <begin position="175"/>
        <end position="195"/>
    </location>
</feature>
<feature type="transmembrane region" description="Helical" evidence="1">
    <location>
        <begin position="7"/>
        <end position="27"/>
    </location>
</feature>
<keyword evidence="3" id="KW-0012">Acyltransferase</keyword>
<dbReference type="GO" id="GO:0016747">
    <property type="term" value="F:acyltransferase activity, transferring groups other than amino-acyl groups"/>
    <property type="evidence" value="ECO:0007669"/>
    <property type="project" value="InterPro"/>
</dbReference>
<feature type="transmembrane region" description="Helical" evidence="1">
    <location>
        <begin position="315"/>
        <end position="333"/>
    </location>
</feature>
<keyword evidence="4" id="KW-1185">Reference proteome</keyword>
<dbReference type="InterPro" id="IPR002656">
    <property type="entry name" value="Acyl_transf_3_dom"/>
</dbReference>
<dbReference type="EMBL" id="SNWR01000001">
    <property type="protein sequence ID" value="TDO41954.1"/>
    <property type="molecule type" value="Genomic_DNA"/>
</dbReference>
<dbReference type="Proteomes" id="UP000294901">
    <property type="component" value="Unassembled WGS sequence"/>
</dbReference>